<dbReference type="InterPro" id="IPR006869">
    <property type="entry name" value="DUF547"/>
</dbReference>
<sequence length="549" mass="62233">MENPGTSKETGVQQRKEELEKEVSMLHKMLDQEEKVHEILEQMLHRNVSSSVHIPSFLPPKMKELIAELVVVEDEIVHLEEEIRRLKSSLSQEQDMSKDSMSKKCRDEIVRDSNFEFIVPSNLTPMSKGLHERITFDIKSLYFISKAIKGDYTQNGFNSIEKKENSKRTSTYKKKNSSPDVQEKELKKSGMAKPEPPQLLPRNSANKPNIPEPENFAVESSPSSESNSKAQPNKLSESIMKCLIFIFLRLLRASRVLEIEKSVNISRSTQLSLGSRSFRVENGVNSNSGVQLQGELRQQDPYGVFDIEDSIARDIGPYKNLVKGLLEGLQKVDLKFLTHQQKLAFWINIYNACVMHGFIQYGVPSSPEKLLALMNKATLNVGGNKINALAIEHFILREPSASSKLKDVHWKGADSEKEFIIRNIYGLESLEPNVTFALCCGTRSSPAVRIYTANNVTSELEKAKLEFLQASVVVRSTKKLMFPELLLQNTLDFASNSESLVEWVCQQLPTHWSLRKAMVDCFKGHNSGTAKMAIENMPYDFDFQYLLPI</sequence>
<evidence type="ECO:0000313" key="6">
    <source>
        <dbReference type="Proteomes" id="UP001420932"/>
    </source>
</evidence>
<feature type="region of interest" description="Disordered" evidence="2">
    <location>
        <begin position="163"/>
        <end position="232"/>
    </location>
</feature>
<keyword evidence="6" id="KW-1185">Reference proteome</keyword>
<feature type="compositionally biased region" description="Polar residues" evidence="2">
    <location>
        <begin position="1"/>
        <end position="13"/>
    </location>
</feature>
<proteinExistence type="predicted"/>
<dbReference type="PANTHER" id="PTHR46248:SF6">
    <property type="entry name" value="OS03G0859900 PROTEIN"/>
    <property type="match status" value="1"/>
</dbReference>
<evidence type="ECO:0000256" key="1">
    <source>
        <dbReference type="SAM" id="Coils"/>
    </source>
</evidence>
<dbReference type="Proteomes" id="UP001420932">
    <property type="component" value="Unassembled WGS sequence"/>
</dbReference>
<evidence type="ECO:0000259" key="3">
    <source>
        <dbReference type="Pfam" id="PF04784"/>
    </source>
</evidence>
<reference evidence="5 6" key="1">
    <citation type="submission" date="2024-01" db="EMBL/GenBank/DDBJ databases">
        <title>Genome assemblies of Stephania.</title>
        <authorList>
            <person name="Yang L."/>
        </authorList>
    </citation>
    <scope>NUCLEOTIDE SEQUENCE [LARGE SCALE GENOMIC DNA]</scope>
    <source>
        <strain evidence="5">YNDBR</strain>
        <tissue evidence="5">Leaf</tissue>
    </source>
</reference>
<evidence type="ECO:0000259" key="4">
    <source>
        <dbReference type="Pfam" id="PF14389"/>
    </source>
</evidence>
<feature type="region of interest" description="Disordered" evidence="2">
    <location>
        <begin position="1"/>
        <end position="20"/>
    </location>
</feature>
<protein>
    <recommendedName>
        <fullName evidence="7">DUF547 domain-containing protein</fullName>
    </recommendedName>
</protein>
<feature type="compositionally biased region" description="Low complexity" evidence="2">
    <location>
        <begin position="219"/>
        <end position="228"/>
    </location>
</feature>
<keyword evidence="1" id="KW-0175">Coiled coil</keyword>
<name>A0AAP0Q5Y8_9MAGN</name>
<dbReference type="PANTHER" id="PTHR46248">
    <property type="entry name" value="EXPRESSED PROTEIN"/>
    <property type="match status" value="1"/>
</dbReference>
<comment type="caution">
    <text evidence="5">The sequence shown here is derived from an EMBL/GenBank/DDBJ whole genome shotgun (WGS) entry which is preliminary data.</text>
</comment>
<evidence type="ECO:0008006" key="7">
    <source>
        <dbReference type="Google" id="ProtNLM"/>
    </source>
</evidence>
<organism evidence="5 6">
    <name type="scientific">Stephania yunnanensis</name>
    <dbReference type="NCBI Taxonomy" id="152371"/>
    <lineage>
        <taxon>Eukaryota</taxon>
        <taxon>Viridiplantae</taxon>
        <taxon>Streptophyta</taxon>
        <taxon>Embryophyta</taxon>
        <taxon>Tracheophyta</taxon>
        <taxon>Spermatophyta</taxon>
        <taxon>Magnoliopsida</taxon>
        <taxon>Ranunculales</taxon>
        <taxon>Menispermaceae</taxon>
        <taxon>Menispermoideae</taxon>
        <taxon>Cissampelideae</taxon>
        <taxon>Stephania</taxon>
    </lineage>
</organism>
<dbReference type="Pfam" id="PF14389">
    <property type="entry name" value="Lzipper-MIP1"/>
    <property type="match status" value="1"/>
</dbReference>
<dbReference type="EMBL" id="JBBNAF010000001">
    <property type="protein sequence ID" value="KAK9168730.1"/>
    <property type="molecule type" value="Genomic_DNA"/>
</dbReference>
<accession>A0AAP0Q5Y8</accession>
<evidence type="ECO:0000256" key="2">
    <source>
        <dbReference type="SAM" id="MobiDB-lite"/>
    </source>
</evidence>
<dbReference type="InterPro" id="IPR025757">
    <property type="entry name" value="MIP1_Leuzipper"/>
</dbReference>
<feature type="domain" description="DUF547" evidence="3">
    <location>
        <begin position="335"/>
        <end position="468"/>
    </location>
</feature>
<evidence type="ECO:0000313" key="5">
    <source>
        <dbReference type="EMBL" id="KAK9168730.1"/>
    </source>
</evidence>
<feature type="domain" description="Ternary complex factor MIP1 leucine-zipper" evidence="4">
    <location>
        <begin position="13"/>
        <end position="93"/>
    </location>
</feature>
<feature type="coiled-coil region" evidence="1">
    <location>
        <begin position="62"/>
        <end position="96"/>
    </location>
</feature>
<dbReference type="Pfam" id="PF04784">
    <property type="entry name" value="DUF547"/>
    <property type="match status" value="1"/>
</dbReference>
<gene>
    <name evidence="5" type="ORF">Syun_000870</name>
</gene>
<dbReference type="AlphaFoldDB" id="A0AAP0Q5Y8"/>